<dbReference type="PROSITE" id="PS01291">
    <property type="entry name" value="ART"/>
    <property type="match status" value="1"/>
</dbReference>
<evidence type="ECO:0000256" key="4">
    <source>
        <dbReference type="ARBA" id="ARBA00022695"/>
    </source>
</evidence>
<dbReference type="PANTHER" id="PTHR10339:SF19">
    <property type="entry name" value="GPI-LINKED NAD(P)(+)--ARGININE ADP-RIBOSYLTRANSFERASE 1"/>
    <property type="match status" value="1"/>
</dbReference>
<evidence type="ECO:0000256" key="6">
    <source>
        <dbReference type="ARBA" id="ARBA00022857"/>
    </source>
</evidence>
<keyword evidence="2 10" id="KW-0328">Glycosyltransferase</keyword>
<feature type="non-terminal residue" evidence="11">
    <location>
        <position position="221"/>
    </location>
</feature>
<sequence>WPVPSMALLALTVALLAVPVATMAMEEVALDMAPASFDDQYRGCGPAMSRALPALTRSDFQNNPVFAEVWPKAESKWQSRGSRVSPVSPVSPAQASAITAYTMNDLHKDFNGNVSVAGSSPQQYRHNFHFKTLHFLLTDALAALRDAGKGQKCRCVLRGVKDKVFKAKLGATVRFGRFTSASLCGNVARGFGTDTVFQVRTCQGASIREFSEFLHEDEVLI</sequence>
<organism evidence="11 12">
    <name type="scientific">Leucopsar rothschildi</name>
    <name type="common">Bali myna</name>
    <name type="synonym">Rothschild's mynah</name>
    <dbReference type="NCBI Taxonomy" id="127929"/>
    <lineage>
        <taxon>Eukaryota</taxon>
        <taxon>Metazoa</taxon>
        <taxon>Chordata</taxon>
        <taxon>Craniata</taxon>
        <taxon>Vertebrata</taxon>
        <taxon>Euteleostomi</taxon>
        <taxon>Archelosauria</taxon>
        <taxon>Archosauria</taxon>
        <taxon>Dinosauria</taxon>
        <taxon>Saurischia</taxon>
        <taxon>Theropoda</taxon>
        <taxon>Coelurosauria</taxon>
        <taxon>Aves</taxon>
        <taxon>Neognathae</taxon>
        <taxon>Neoaves</taxon>
        <taxon>Telluraves</taxon>
        <taxon>Australaves</taxon>
        <taxon>Passeriformes</taxon>
        <taxon>Sturnidae</taxon>
        <taxon>Leucopsar</taxon>
    </lineage>
</organism>
<evidence type="ECO:0000256" key="1">
    <source>
        <dbReference type="ARBA" id="ARBA00009558"/>
    </source>
</evidence>
<protein>
    <recommendedName>
        <fullName evidence="10">NAD(P)(+)--arginine ADP-ribosyltransferase</fullName>
        <ecNumber evidence="10">2.4.2.31</ecNumber>
    </recommendedName>
    <alternativeName>
        <fullName evidence="10">Mono(ADP-ribosyl)transferase</fullName>
    </alternativeName>
</protein>
<dbReference type="GO" id="GO:0005615">
    <property type="term" value="C:extracellular space"/>
    <property type="evidence" value="ECO:0007669"/>
    <property type="project" value="UniProtKB-ARBA"/>
</dbReference>
<dbReference type="PRINTS" id="PR00970">
    <property type="entry name" value="RIBTRNSFRASE"/>
</dbReference>
<dbReference type="Proteomes" id="UP000522331">
    <property type="component" value="Unassembled WGS sequence"/>
</dbReference>
<dbReference type="EMBL" id="VZTC01010641">
    <property type="protein sequence ID" value="NXB54978.1"/>
    <property type="molecule type" value="Genomic_DNA"/>
</dbReference>
<evidence type="ECO:0000256" key="10">
    <source>
        <dbReference type="RuleBase" id="RU361228"/>
    </source>
</evidence>
<keyword evidence="8" id="KW-1015">Disulfide bond</keyword>
<keyword evidence="4" id="KW-0548">Nucleotidyltransferase</keyword>
<gene>
    <name evidence="11" type="primary">Art1</name>
    <name evidence="11" type="ORF">LEUROT_R14332</name>
</gene>
<dbReference type="InterPro" id="IPR050999">
    <property type="entry name" value="ADP-ribosyltransferase_ARG"/>
</dbReference>
<dbReference type="GO" id="GO:0046677">
    <property type="term" value="P:response to antibiotic"/>
    <property type="evidence" value="ECO:0007669"/>
    <property type="project" value="UniProtKB-ARBA"/>
</dbReference>
<evidence type="ECO:0000256" key="5">
    <source>
        <dbReference type="ARBA" id="ARBA00022729"/>
    </source>
</evidence>
<comment type="similarity">
    <text evidence="1 10">Belongs to the Arg-specific ADP-ribosyltransferase family.</text>
</comment>
<dbReference type="EC" id="2.4.2.31" evidence="10"/>
<dbReference type="SUPFAM" id="SSF56399">
    <property type="entry name" value="ADP-ribosylation"/>
    <property type="match status" value="1"/>
</dbReference>
<dbReference type="PANTHER" id="PTHR10339">
    <property type="entry name" value="ADP-RIBOSYLTRANSFERASE"/>
    <property type="match status" value="1"/>
</dbReference>
<feature type="chain" id="PRO_5029935676" description="NAD(P)(+)--arginine ADP-ribosyltransferase" evidence="10">
    <location>
        <begin position="25"/>
        <end position="221"/>
    </location>
</feature>
<dbReference type="AlphaFoldDB" id="A0A7K8EUN1"/>
<evidence type="ECO:0000256" key="9">
    <source>
        <dbReference type="ARBA" id="ARBA00047597"/>
    </source>
</evidence>
<accession>A0A7K8EUN1</accession>
<feature type="signal peptide" evidence="10">
    <location>
        <begin position="1"/>
        <end position="24"/>
    </location>
</feature>
<evidence type="ECO:0000256" key="7">
    <source>
        <dbReference type="ARBA" id="ARBA00023027"/>
    </source>
</evidence>
<evidence type="ECO:0000256" key="3">
    <source>
        <dbReference type="ARBA" id="ARBA00022679"/>
    </source>
</evidence>
<keyword evidence="5 10" id="KW-0732">Signal</keyword>
<keyword evidence="3 10" id="KW-0808">Transferase</keyword>
<evidence type="ECO:0000313" key="11">
    <source>
        <dbReference type="EMBL" id="NXB54978.1"/>
    </source>
</evidence>
<dbReference type="PROSITE" id="PS51996">
    <property type="entry name" value="TR_MART"/>
    <property type="match status" value="1"/>
</dbReference>
<dbReference type="GO" id="GO:0044194">
    <property type="term" value="C:cytolytic granule"/>
    <property type="evidence" value="ECO:0007669"/>
    <property type="project" value="UniProtKB-ARBA"/>
</dbReference>
<feature type="non-terminal residue" evidence="11">
    <location>
        <position position="1"/>
    </location>
</feature>
<evidence type="ECO:0000313" key="12">
    <source>
        <dbReference type="Proteomes" id="UP000522331"/>
    </source>
</evidence>
<dbReference type="GO" id="GO:0003950">
    <property type="term" value="F:NAD+ poly-ADP-ribosyltransferase activity"/>
    <property type="evidence" value="ECO:0007669"/>
    <property type="project" value="TreeGrafter"/>
</dbReference>
<dbReference type="Gene3D" id="3.90.176.10">
    <property type="entry name" value="Toxin ADP-ribosyltransferase, Chain A, domain 1"/>
    <property type="match status" value="1"/>
</dbReference>
<keyword evidence="12" id="KW-1185">Reference proteome</keyword>
<comment type="caution">
    <text evidence="11">The sequence shown here is derived from an EMBL/GenBank/DDBJ whole genome shotgun (WGS) entry which is preliminary data.</text>
</comment>
<dbReference type="Pfam" id="PF01129">
    <property type="entry name" value="ART"/>
    <property type="match status" value="1"/>
</dbReference>
<dbReference type="FunFam" id="3.90.176.10:FF:000001">
    <property type="entry name" value="NAD(P)(+)--arginine ADP-ribosyltransferase"/>
    <property type="match status" value="1"/>
</dbReference>
<dbReference type="GO" id="GO:0016779">
    <property type="term" value="F:nucleotidyltransferase activity"/>
    <property type="evidence" value="ECO:0007669"/>
    <property type="project" value="UniProtKB-KW"/>
</dbReference>
<dbReference type="GO" id="GO:0106274">
    <property type="term" value="F:NAD+-protein-arginine ADP-ribosyltransferase activity"/>
    <property type="evidence" value="ECO:0007669"/>
    <property type="project" value="UniProtKB-EC"/>
</dbReference>
<keyword evidence="6 10" id="KW-0521">NADP</keyword>
<evidence type="ECO:0000256" key="8">
    <source>
        <dbReference type="ARBA" id="ARBA00023157"/>
    </source>
</evidence>
<reference evidence="11 12" key="1">
    <citation type="submission" date="2019-09" db="EMBL/GenBank/DDBJ databases">
        <title>Bird 10,000 Genomes (B10K) Project - Family phase.</title>
        <authorList>
            <person name="Zhang G."/>
        </authorList>
    </citation>
    <scope>NUCLEOTIDE SEQUENCE [LARGE SCALE GENOMIC DNA]</scope>
    <source>
        <strain evidence="11">B10K-DU-002-02</strain>
        <tissue evidence="11">Muscle</tissue>
    </source>
</reference>
<comment type="catalytic activity">
    <reaction evidence="9 10">
        <text>L-arginyl-[protein] + NAD(+) = N(omega)-(ADP-D-ribosyl)-L-arginyl-[protein] + nicotinamide + H(+)</text>
        <dbReference type="Rhea" id="RHEA:19149"/>
        <dbReference type="Rhea" id="RHEA-COMP:10532"/>
        <dbReference type="Rhea" id="RHEA-COMP:15087"/>
        <dbReference type="ChEBI" id="CHEBI:15378"/>
        <dbReference type="ChEBI" id="CHEBI:17154"/>
        <dbReference type="ChEBI" id="CHEBI:29965"/>
        <dbReference type="ChEBI" id="CHEBI:57540"/>
        <dbReference type="ChEBI" id="CHEBI:142554"/>
        <dbReference type="EC" id="2.4.2.31"/>
    </reaction>
</comment>
<dbReference type="InterPro" id="IPR000768">
    <property type="entry name" value="ART"/>
</dbReference>
<proteinExistence type="inferred from homology"/>
<name>A0A7K8EUN1_LEURO</name>
<evidence type="ECO:0000256" key="2">
    <source>
        <dbReference type="ARBA" id="ARBA00022676"/>
    </source>
</evidence>
<keyword evidence="7 10" id="KW-0520">NAD</keyword>